<evidence type="ECO:0000313" key="3">
    <source>
        <dbReference type="EMBL" id="SCY11894.1"/>
    </source>
</evidence>
<dbReference type="InterPro" id="IPR008136">
    <property type="entry name" value="CinA_C"/>
</dbReference>
<dbReference type="InterPro" id="IPR036425">
    <property type="entry name" value="MoaB/Mog-like_dom_sf"/>
</dbReference>
<reference evidence="3 4" key="1">
    <citation type="submission" date="2016-10" db="EMBL/GenBank/DDBJ databases">
        <authorList>
            <person name="de Groot N.N."/>
        </authorList>
    </citation>
    <scope>NUCLEOTIDE SEQUENCE [LARGE SCALE GENOMIC DNA]</scope>
    <source>
        <strain evidence="3 4">DSM 18978</strain>
    </source>
</reference>
<sequence length="412" mass="45292">MKASIVCIGTELLKGKTIDTNSYFISQQLISHGFSVGTKLIVEDDLQSIINSITYALNNSDILIITGGLGPTLDDITREAVAEVTGCPLELNDDAKEHIVEILSRRHKRCPANNFRQAYFPKGASIIENENGTAPGFLIEYKFKKIYVLPGPPFEMQAMLTSYVMPSLKYLSSKSIIIKSFEVIGIGESALEDELMDLIQKYNNLSVATYALDGNITLTVTAEGESEDFCREEMEPLLREIQARIGNYIYSHDGSTLEEEVYKILKEKNLRLSTAESCTGGMLAAKLTSVAGISEVFESGFITYSNESKTRDLSISPELINSFGAVSKEVALAMVKGLKSRTNSQCCISITGIAGPKGGTPEKPVGTVFIGINVIDEFEVVHLQLYGKRERIQKLSTITALNLLRKKIMKEV</sequence>
<name>A0A1G5DBA8_9FIRM</name>
<dbReference type="NCBIfam" id="NF001813">
    <property type="entry name" value="PRK00549.1"/>
    <property type="match status" value="1"/>
</dbReference>
<dbReference type="SUPFAM" id="SSF142433">
    <property type="entry name" value="CinA-like"/>
    <property type="match status" value="1"/>
</dbReference>
<evidence type="ECO:0000313" key="4">
    <source>
        <dbReference type="Proteomes" id="UP000198636"/>
    </source>
</evidence>
<evidence type="ECO:0000259" key="2">
    <source>
        <dbReference type="SMART" id="SM00852"/>
    </source>
</evidence>
<accession>A0A1G5DBA8</accession>
<dbReference type="NCBIfam" id="TIGR00199">
    <property type="entry name" value="PncC_domain"/>
    <property type="match status" value="1"/>
</dbReference>
<dbReference type="Gene3D" id="3.30.70.2860">
    <property type="match status" value="1"/>
</dbReference>
<dbReference type="CDD" id="cd00885">
    <property type="entry name" value="cinA"/>
    <property type="match status" value="1"/>
</dbReference>
<dbReference type="OrthoDB" id="9801454at2"/>
<dbReference type="InterPro" id="IPR041424">
    <property type="entry name" value="CinA_KH"/>
</dbReference>
<dbReference type="AlphaFoldDB" id="A0A1G5DBA8"/>
<dbReference type="SMART" id="SM00852">
    <property type="entry name" value="MoCF_biosynth"/>
    <property type="match status" value="1"/>
</dbReference>
<dbReference type="NCBIfam" id="TIGR00200">
    <property type="entry name" value="cinA_nterm"/>
    <property type="match status" value="1"/>
</dbReference>
<dbReference type="InterPro" id="IPR050101">
    <property type="entry name" value="CinA"/>
</dbReference>
<keyword evidence="4" id="KW-1185">Reference proteome</keyword>
<dbReference type="SUPFAM" id="SSF53218">
    <property type="entry name" value="Molybdenum cofactor biosynthesis proteins"/>
    <property type="match status" value="1"/>
</dbReference>
<gene>
    <name evidence="1" type="primary">cinA</name>
    <name evidence="3" type="ORF">SAMN03080606_00853</name>
</gene>
<dbReference type="EMBL" id="FMUS01000004">
    <property type="protein sequence ID" value="SCY11894.1"/>
    <property type="molecule type" value="Genomic_DNA"/>
</dbReference>
<dbReference type="STRING" id="1120976.SAMN03080606_00853"/>
<comment type="similarity">
    <text evidence="1">Belongs to the CinA family.</text>
</comment>
<dbReference type="Pfam" id="PF18146">
    <property type="entry name" value="CinA_KH"/>
    <property type="match status" value="1"/>
</dbReference>
<proteinExistence type="inferred from homology"/>
<dbReference type="Pfam" id="PF02464">
    <property type="entry name" value="CinA"/>
    <property type="match status" value="1"/>
</dbReference>
<dbReference type="Gene3D" id="3.40.980.10">
    <property type="entry name" value="MoaB/Mog-like domain"/>
    <property type="match status" value="1"/>
</dbReference>
<dbReference type="InterPro" id="IPR001453">
    <property type="entry name" value="MoaB/Mog_dom"/>
</dbReference>
<protein>
    <recommendedName>
        <fullName evidence="1">Putative competence-damage inducible protein</fullName>
    </recommendedName>
</protein>
<feature type="domain" description="MoaB/Mog" evidence="2">
    <location>
        <begin position="4"/>
        <end position="170"/>
    </location>
</feature>
<dbReference type="InterPro" id="IPR036653">
    <property type="entry name" value="CinA-like_C"/>
</dbReference>
<dbReference type="Pfam" id="PF00994">
    <property type="entry name" value="MoCF_biosynth"/>
    <property type="match status" value="1"/>
</dbReference>
<dbReference type="Gene3D" id="3.90.950.20">
    <property type="entry name" value="CinA-like"/>
    <property type="match status" value="1"/>
</dbReference>
<evidence type="ECO:0000256" key="1">
    <source>
        <dbReference type="HAMAP-Rule" id="MF_00226"/>
    </source>
</evidence>
<dbReference type="RefSeq" id="WP_091540346.1">
    <property type="nucleotide sequence ID" value="NZ_FMUS01000004.1"/>
</dbReference>
<dbReference type="Proteomes" id="UP000198636">
    <property type="component" value="Unassembled WGS sequence"/>
</dbReference>
<dbReference type="PIRSF" id="PIRSF006728">
    <property type="entry name" value="CinA"/>
    <property type="match status" value="1"/>
</dbReference>
<organism evidence="3 4">
    <name type="scientific">Alkaliphilus peptidifermentans DSM 18978</name>
    <dbReference type="NCBI Taxonomy" id="1120976"/>
    <lineage>
        <taxon>Bacteria</taxon>
        <taxon>Bacillati</taxon>
        <taxon>Bacillota</taxon>
        <taxon>Clostridia</taxon>
        <taxon>Peptostreptococcales</taxon>
        <taxon>Natronincolaceae</taxon>
        <taxon>Alkaliphilus</taxon>
    </lineage>
</organism>
<dbReference type="HAMAP" id="MF_00226_B">
    <property type="entry name" value="CinA_B"/>
    <property type="match status" value="1"/>
</dbReference>
<dbReference type="PANTHER" id="PTHR13939:SF0">
    <property type="entry name" value="NMN AMIDOHYDROLASE-LIKE PROTEIN YFAY"/>
    <property type="match status" value="1"/>
</dbReference>
<dbReference type="InterPro" id="IPR008135">
    <property type="entry name" value="Competence-induced_CinA"/>
</dbReference>
<dbReference type="PANTHER" id="PTHR13939">
    <property type="entry name" value="NICOTINAMIDE-NUCLEOTIDE AMIDOHYDROLASE PNCC"/>
    <property type="match status" value="1"/>
</dbReference>